<evidence type="ECO:0000256" key="2">
    <source>
        <dbReference type="ARBA" id="ARBA00011982"/>
    </source>
</evidence>
<keyword evidence="7" id="KW-1185">Reference proteome</keyword>
<dbReference type="GO" id="GO:0016787">
    <property type="term" value="F:hydrolase activity"/>
    <property type="evidence" value="ECO:0007669"/>
    <property type="project" value="UniProtKB-KW"/>
</dbReference>
<dbReference type="PANTHER" id="PTHR10912">
    <property type="entry name" value="ADP-RIBOSYL CYCLASE"/>
    <property type="match status" value="1"/>
</dbReference>
<dbReference type="RefSeq" id="XP_004707897.2">
    <property type="nucleotide sequence ID" value="XM_004707840.2"/>
</dbReference>
<dbReference type="Proteomes" id="UP000694863">
    <property type="component" value="Unplaced"/>
</dbReference>
<dbReference type="SUPFAM" id="SSF52309">
    <property type="entry name" value="N-(deoxy)ribosyltransferase-like"/>
    <property type="match status" value="1"/>
</dbReference>
<organism evidence="7 8">
    <name type="scientific">Echinops telfairi</name>
    <name type="common">Lesser hedgehog tenrec</name>
    <dbReference type="NCBI Taxonomy" id="9371"/>
    <lineage>
        <taxon>Eukaryota</taxon>
        <taxon>Metazoa</taxon>
        <taxon>Chordata</taxon>
        <taxon>Craniata</taxon>
        <taxon>Vertebrata</taxon>
        <taxon>Euteleostomi</taxon>
        <taxon>Mammalia</taxon>
        <taxon>Eutheria</taxon>
        <taxon>Afrotheria</taxon>
        <taxon>Tenrecidae</taxon>
        <taxon>Tenrecinae</taxon>
        <taxon>Echinops</taxon>
    </lineage>
</organism>
<dbReference type="CDD" id="cd00074">
    <property type="entry name" value="HFD_H2A"/>
    <property type="match status" value="1"/>
</dbReference>
<evidence type="ECO:0000256" key="5">
    <source>
        <dbReference type="ARBA" id="ARBA00023027"/>
    </source>
</evidence>
<evidence type="ECO:0000256" key="3">
    <source>
        <dbReference type="ARBA" id="ARBA00022679"/>
    </source>
</evidence>
<dbReference type="Gene3D" id="1.10.20.10">
    <property type="entry name" value="Histone, subunit A"/>
    <property type="match status" value="1"/>
</dbReference>
<reference evidence="8" key="1">
    <citation type="submission" date="2025-08" db="UniProtKB">
        <authorList>
            <consortium name="RefSeq"/>
        </authorList>
    </citation>
    <scope>IDENTIFICATION</scope>
</reference>
<dbReference type="GeneID" id="101649935"/>
<dbReference type="InterPro" id="IPR003193">
    <property type="entry name" value="ADP-ribosyl_cyclase"/>
</dbReference>
<dbReference type="Gene3D" id="3.40.50.720">
    <property type="entry name" value="NAD(P)-binding Rossmann-like Domain"/>
    <property type="match status" value="1"/>
</dbReference>
<dbReference type="SUPFAM" id="SSF47113">
    <property type="entry name" value="Histone-fold"/>
    <property type="match status" value="1"/>
</dbReference>
<evidence type="ECO:0000256" key="1">
    <source>
        <dbReference type="ARBA" id="ARBA00005406"/>
    </source>
</evidence>
<evidence type="ECO:0000313" key="7">
    <source>
        <dbReference type="Proteomes" id="UP000694863"/>
    </source>
</evidence>
<sequence>MTGRSNCPRFSRYKKRPFSRSARAELQFPVSLVDQLLRKRKHVRRLSVFTPIFLTGILEYLTYNLLELAGKEAEKDGDIEIVPEHVERAVDNDQQLNLLFLGDASEIRQTRKERVFVEHVFVEHVFVEHPREPPSWERGAQLKRRQVAGVKILSMAAQECTLSLSLLLVVLVVVVVGSSGKLWTGKGTSQQLRSIFLGRCHDSLVLLSPEERDKNCTAIWEAFSVVLDKDPCSVLPSDYDLFINLSRHSIPRDKSLFWENNHLLVVRFAENTRRFMPLSDVLYGRVADFLSWCRQKVASGLDYESCPTAADCENNPVDSYWKRASIQYARDSSGIMQVMLNGSHPNGAYPVPSFFADYEIPFLQKDKITRIEIWVMHEIGGPNVESCGEGTVKILENRLKDMGFQFSCINDYLPVKLFKCVDHSTHPHCVLNSK</sequence>
<dbReference type="EC" id="3.2.2.6" evidence="2"/>
<evidence type="ECO:0000256" key="4">
    <source>
        <dbReference type="ARBA" id="ARBA00022801"/>
    </source>
</evidence>
<evidence type="ECO:0000313" key="8">
    <source>
        <dbReference type="RefSeq" id="XP_004707897.2"/>
    </source>
</evidence>
<gene>
    <name evidence="8" type="primary">LOC101649935</name>
</gene>
<protein>
    <recommendedName>
        <fullName evidence="2">ADP-ribosyl cyclase/cyclic ADP-ribose hydrolase</fullName>
        <ecNumber evidence="2">3.2.2.6</ecNumber>
    </recommendedName>
</protein>
<dbReference type="InterPro" id="IPR002119">
    <property type="entry name" value="Histone_H2A"/>
</dbReference>
<name>A0ABM0IUB3_ECHTE</name>
<dbReference type="PANTHER" id="PTHR10912:SF4">
    <property type="entry name" value="ADP-RIBOSYL CYCLASE_CYCLIC ADP-RIBOSE HYDROLASE 2"/>
    <property type="match status" value="1"/>
</dbReference>
<comment type="similarity">
    <text evidence="1">Belongs to the ADP-ribosyl cyclase family.</text>
</comment>
<dbReference type="InterPro" id="IPR009072">
    <property type="entry name" value="Histone-fold"/>
</dbReference>
<dbReference type="Gene3D" id="1.20.82.10">
    <property type="entry name" value="ADP Ribosyl Cyclase, Chain A, domain 1"/>
    <property type="match status" value="1"/>
</dbReference>
<proteinExistence type="inferred from homology"/>
<dbReference type="SMART" id="SM00414">
    <property type="entry name" value="H2A"/>
    <property type="match status" value="1"/>
</dbReference>
<accession>A0ABM0IUB3</accession>
<keyword evidence="6" id="KW-1015">Disulfide bond</keyword>
<dbReference type="PRINTS" id="PR00620">
    <property type="entry name" value="HISTONEH2A"/>
</dbReference>
<keyword evidence="5" id="KW-0520">NAD</keyword>
<keyword evidence="3" id="KW-0808">Transferase</keyword>
<keyword evidence="4 8" id="KW-0378">Hydrolase</keyword>
<evidence type="ECO:0000256" key="6">
    <source>
        <dbReference type="ARBA" id="ARBA00023157"/>
    </source>
</evidence>
<dbReference type="CDD" id="cd04759">
    <property type="entry name" value="Rib_hydrolase"/>
    <property type="match status" value="1"/>
</dbReference>
<dbReference type="Pfam" id="PF02267">
    <property type="entry name" value="Rib_hydrolayse"/>
    <property type="match status" value="1"/>
</dbReference>